<reference evidence="6" key="1">
    <citation type="submission" date="2021-02" db="EMBL/GenBank/DDBJ databases">
        <authorList>
            <person name="Nowell W R."/>
        </authorList>
    </citation>
    <scope>NUCLEOTIDE SEQUENCE</scope>
</reference>
<feature type="compositionally biased region" description="Acidic residues" evidence="5">
    <location>
        <begin position="159"/>
        <end position="199"/>
    </location>
</feature>
<evidence type="ECO:0000256" key="4">
    <source>
        <dbReference type="ARBA" id="ARBA00023136"/>
    </source>
</evidence>
<feature type="non-terminal residue" evidence="6">
    <location>
        <position position="246"/>
    </location>
</feature>
<dbReference type="GO" id="GO:0012505">
    <property type="term" value="C:endomembrane system"/>
    <property type="evidence" value="ECO:0007669"/>
    <property type="project" value="UniProtKB-SubCell"/>
</dbReference>
<gene>
    <name evidence="6" type="ORF">UJA718_LOCUS38322</name>
</gene>
<dbReference type="GO" id="GO:0016192">
    <property type="term" value="P:vesicle-mediated transport"/>
    <property type="evidence" value="ECO:0007669"/>
    <property type="project" value="InterPro"/>
</dbReference>
<protein>
    <submittedName>
        <fullName evidence="6">Uncharacterized protein</fullName>
    </submittedName>
</protein>
<dbReference type="GO" id="GO:0015031">
    <property type="term" value="P:protein transport"/>
    <property type="evidence" value="ECO:0007669"/>
    <property type="project" value="UniProtKB-KW"/>
</dbReference>
<evidence type="ECO:0000256" key="1">
    <source>
        <dbReference type="ARBA" id="ARBA00004308"/>
    </source>
</evidence>
<dbReference type="InterPro" id="IPR026739">
    <property type="entry name" value="AP_beta"/>
</dbReference>
<feature type="region of interest" description="Disordered" evidence="5">
    <location>
        <begin position="125"/>
        <end position="246"/>
    </location>
</feature>
<dbReference type="SUPFAM" id="SSF48371">
    <property type="entry name" value="ARM repeat"/>
    <property type="match status" value="1"/>
</dbReference>
<dbReference type="Gene3D" id="1.25.10.10">
    <property type="entry name" value="Leucine-rich Repeat Variant"/>
    <property type="match status" value="1"/>
</dbReference>
<dbReference type="PANTHER" id="PTHR11134">
    <property type="entry name" value="ADAPTOR COMPLEX SUBUNIT BETA FAMILY MEMBER"/>
    <property type="match status" value="1"/>
</dbReference>
<keyword evidence="7" id="KW-1185">Reference proteome</keyword>
<evidence type="ECO:0000256" key="3">
    <source>
        <dbReference type="ARBA" id="ARBA00022927"/>
    </source>
</evidence>
<evidence type="ECO:0000256" key="5">
    <source>
        <dbReference type="SAM" id="MobiDB-lite"/>
    </source>
</evidence>
<keyword evidence="2" id="KW-0813">Transport</keyword>
<dbReference type="Proteomes" id="UP000663873">
    <property type="component" value="Unassembled WGS sequence"/>
</dbReference>
<dbReference type="InterPro" id="IPR016024">
    <property type="entry name" value="ARM-type_fold"/>
</dbReference>
<keyword evidence="4" id="KW-0472">Membrane</keyword>
<comment type="caution">
    <text evidence="6">The sequence shown here is derived from an EMBL/GenBank/DDBJ whole genome shotgun (WGS) entry which is preliminary data.</text>
</comment>
<organism evidence="6 7">
    <name type="scientific">Rotaria socialis</name>
    <dbReference type="NCBI Taxonomy" id="392032"/>
    <lineage>
        <taxon>Eukaryota</taxon>
        <taxon>Metazoa</taxon>
        <taxon>Spiralia</taxon>
        <taxon>Gnathifera</taxon>
        <taxon>Rotifera</taxon>
        <taxon>Eurotatoria</taxon>
        <taxon>Bdelloidea</taxon>
        <taxon>Philodinida</taxon>
        <taxon>Philodinidae</taxon>
        <taxon>Rotaria</taxon>
    </lineage>
</organism>
<feature type="non-terminal residue" evidence="6">
    <location>
        <position position="1"/>
    </location>
</feature>
<dbReference type="AlphaFoldDB" id="A0A821KUU1"/>
<comment type="subcellular location">
    <subcellularLocation>
        <location evidence="1">Endomembrane system</location>
    </subcellularLocation>
</comment>
<feature type="compositionally biased region" description="Polar residues" evidence="5">
    <location>
        <begin position="125"/>
        <end position="143"/>
    </location>
</feature>
<dbReference type="InterPro" id="IPR011989">
    <property type="entry name" value="ARM-like"/>
</dbReference>
<feature type="compositionally biased region" description="Acidic residues" evidence="5">
    <location>
        <begin position="209"/>
        <end position="218"/>
    </location>
</feature>
<name>A0A821KUU1_9BILA</name>
<evidence type="ECO:0000313" key="6">
    <source>
        <dbReference type="EMBL" id="CAF4740174.1"/>
    </source>
</evidence>
<keyword evidence="3" id="KW-0653">Protein transport</keyword>
<evidence type="ECO:0000313" key="7">
    <source>
        <dbReference type="Proteomes" id="UP000663873"/>
    </source>
</evidence>
<evidence type="ECO:0000256" key="2">
    <source>
        <dbReference type="ARBA" id="ARBA00022448"/>
    </source>
</evidence>
<accession>A0A821KUU1</accession>
<feature type="compositionally biased region" description="Acidic residues" evidence="5">
    <location>
        <begin position="232"/>
        <end position="246"/>
    </location>
</feature>
<proteinExistence type="predicted"/>
<dbReference type="EMBL" id="CAJOBP010039115">
    <property type="protein sequence ID" value="CAF4740174.1"/>
    <property type="molecule type" value="Genomic_DNA"/>
</dbReference>
<sequence length="246" mass="27970">IVKHQILNLAAKLYVVNAKQTHLLVQYVFNLAKYDTNYDTRDKARLLRALLIQTDKCPALSKHAKKILLAPKPAPILESIIRDHDQYTLGTLSFVIDQRATGYKDLPEFPLEAPDPSVRNVEVIPSSTSQNAASKRSSTTSGQAPGDRKKSANDKTFYSDEEEPEEEESSTEGPDTDDDDDDEEEEDEEEEEEEEEENDEKVTEKTIENENDTNEYEQLDAPLTQNNKQEESAEEEESSEEEEEEE</sequence>